<protein>
    <submittedName>
        <fullName evidence="1">Uncharacterized protein</fullName>
    </submittedName>
</protein>
<proteinExistence type="predicted"/>
<name>A0A841N7H8_9FLAO</name>
<evidence type="ECO:0000313" key="2">
    <source>
        <dbReference type="Proteomes" id="UP000589738"/>
    </source>
</evidence>
<organism evidence="1 2">
    <name type="scientific">Chryseobacterium shigense</name>
    <dbReference type="NCBI Taxonomy" id="297244"/>
    <lineage>
        <taxon>Bacteria</taxon>
        <taxon>Pseudomonadati</taxon>
        <taxon>Bacteroidota</taxon>
        <taxon>Flavobacteriia</taxon>
        <taxon>Flavobacteriales</taxon>
        <taxon>Weeksellaceae</taxon>
        <taxon>Chryseobacterium group</taxon>
        <taxon>Chryseobacterium</taxon>
    </lineage>
</organism>
<evidence type="ECO:0000313" key="1">
    <source>
        <dbReference type="EMBL" id="MBB6372547.1"/>
    </source>
</evidence>
<gene>
    <name evidence="1" type="ORF">HNP36_003665</name>
</gene>
<dbReference type="Proteomes" id="UP000589738">
    <property type="component" value="Unassembled WGS sequence"/>
</dbReference>
<comment type="caution">
    <text evidence="1">The sequence shown here is derived from an EMBL/GenBank/DDBJ whole genome shotgun (WGS) entry which is preliminary data.</text>
</comment>
<dbReference type="RefSeq" id="WP_184167066.1">
    <property type="nucleotide sequence ID" value="NZ_JACHLC010000007.1"/>
</dbReference>
<dbReference type="AlphaFoldDB" id="A0A841N7H8"/>
<sequence>MMKIKIIAGLMMIFSIKTISAQIKTFNYNMVQIVESNNLTELLPQKTKIILDNTKKTVSIKDSELLKPYVFKIDPKSHCDKFGKLEETISCFLRSKEGKLYLFSYNKNRLEIMNIAGNGTRYINIK</sequence>
<reference evidence="1 2" key="1">
    <citation type="submission" date="2020-08" db="EMBL/GenBank/DDBJ databases">
        <title>Functional genomics of gut bacteria from endangered species of beetles.</title>
        <authorList>
            <person name="Carlos-Shanley C."/>
        </authorList>
    </citation>
    <scope>NUCLEOTIDE SEQUENCE [LARGE SCALE GENOMIC DNA]</scope>
    <source>
        <strain evidence="1 2">S00136</strain>
    </source>
</reference>
<keyword evidence="2" id="KW-1185">Reference proteome</keyword>
<accession>A0A841N7H8</accession>
<dbReference type="EMBL" id="JACHLC010000007">
    <property type="protein sequence ID" value="MBB6372547.1"/>
    <property type="molecule type" value="Genomic_DNA"/>
</dbReference>